<dbReference type="InterPro" id="IPR004878">
    <property type="entry name" value="Otopetrin"/>
</dbReference>
<comment type="caution">
    <text evidence="11">The sequence shown here is derived from an EMBL/GenBank/DDBJ whole genome shotgun (WGS) entry which is preliminary data.</text>
</comment>
<dbReference type="GO" id="GO:0015252">
    <property type="term" value="F:proton channel activity"/>
    <property type="evidence" value="ECO:0007669"/>
    <property type="project" value="InterPro"/>
</dbReference>
<keyword evidence="5" id="KW-0812">Transmembrane</keyword>
<gene>
    <name evidence="11" type="ORF">OFUS_LOCUS22831</name>
</gene>
<evidence type="ECO:0000256" key="1">
    <source>
        <dbReference type="ARBA" id="ARBA00004651"/>
    </source>
</evidence>
<keyword evidence="3" id="KW-0813">Transport</keyword>
<evidence type="ECO:0000256" key="4">
    <source>
        <dbReference type="ARBA" id="ARBA00022475"/>
    </source>
</evidence>
<keyword evidence="6" id="KW-0375">Hydrogen ion transport</keyword>
<keyword evidence="8" id="KW-0406">Ion transport</keyword>
<evidence type="ECO:0000256" key="7">
    <source>
        <dbReference type="ARBA" id="ARBA00022989"/>
    </source>
</evidence>
<keyword evidence="7" id="KW-1133">Transmembrane helix</keyword>
<dbReference type="EMBL" id="CAIIXF020000011">
    <property type="protein sequence ID" value="CAH1798737.1"/>
    <property type="molecule type" value="Genomic_DNA"/>
</dbReference>
<dbReference type="Proteomes" id="UP000749559">
    <property type="component" value="Unassembled WGS sequence"/>
</dbReference>
<name>A0A8J1XJT8_OWEFU</name>
<protein>
    <submittedName>
        <fullName evidence="11">Uncharacterized protein</fullName>
    </submittedName>
</protein>
<comment type="similarity">
    <text evidence="2">Belongs to the otopetrin family.</text>
</comment>
<proteinExistence type="inferred from homology"/>
<reference evidence="11" key="1">
    <citation type="submission" date="2022-03" db="EMBL/GenBank/DDBJ databases">
        <authorList>
            <person name="Martin C."/>
        </authorList>
    </citation>
    <scope>NUCLEOTIDE SEQUENCE</scope>
</reference>
<evidence type="ECO:0000256" key="8">
    <source>
        <dbReference type="ARBA" id="ARBA00023065"/>
    </source>
</evidence>
<evidence type="ECO:0000256" key="10">
    <source>
        <dbReference type="ARBA" id="ARBA00023303"/>
    </source>
</evidence>
<accession>A0A8J1XJT8</accession>
<evidence type="ECO:0000256" key="5">
    <source>
        <dbReference type="ARBA" id="ARBA00022692"/>
    </source>
</evidence>
<dbReference type="PANTHER" id="PTHR21522">
    <property type="entry name" value="PROTON CHANNEL OTOP"/>
    <property type="match status" value="1"/>
</dbReference>
<evidence type="ECO:0000256" key="2">
    <source>
        <dbReference type="ARBA" id="ARBA00006513"/>
    </source>
</evidence>
<evidence type="ECO:0000313" key="12">
    <source>
        <dbReference type="Proteomes" id="UP000749559"/>
    </source>
</evidence>
<evidence type="ECO:0000256" key="6">
    <source>
        <dbReference type="ARBA" id="ARBA00022781"/>
    </source>
</evidence>
<dbReference type="GO" id="GO:0005886">
    <property type="term" value="C:plasma membrane"/>
    <property type="evidence" value="ECO:0007669"/>
    <property type="project" value="UniProtKB-SubCell"/>
</dbReference>
<keyword evidence="10" id="KW-0407">Ion channel</keyword>
<evidence type="ECO:0000256" key="9">
    <source>
        <dbReference type="ARBA" id="ARBA00023136"/>
    </source>
</evidence>
<evidence type="ECO:0000313" key="11">
    <source>
        <dbReference type="EMBL" id="CAH1798737.1"/>
    </source>
</evidence>
<organism evidence="11 12">
    <name type="scientific">Owenia fusiformis</name>
    <name type="common">Polychaete worm</name>
    <dbReference type="NCBI Taxonomy" id="6347"/>
    <lineage>
        <taxon>Eukaryota</taxon>
        <taxon>Metazoa</taxon>
        <taxon>Spiralia</taxon>
        <taxon>Lophotrochozoa</taxon>
        <taxon>Annelida</taxon>
        <taxon>Polychaeta</taxon>
        <taxon>Sedentaria</taxon>
        <taxon>Canalipalpata</taxon>
        <taxon>Sabellida</taxon>
        <taxon>Oweniida</taxon>
        <taxon>Oweniidae</taxon>
        <taxon>Owenia</taxon>
    </lineage>
</organism>
<dbReference type="PANTHER" id="PTHR21522:SF32">
    <property type="entry name" value="OTOPETRIN-2"/>
    <property type="match status" value="1"/>
</dbReference>
<evidence type="ECO:0000256" key="3">
    <source>
        <dbReference type="ARBA" id="ARBA00022448"/>
    </source>
</evidence>
<sequence length="584" mass="67802">MAQSKWTVMSYILMVVFLAMFGTIGLTRWITTDKSHGVTETVLLVMSLMLQVTTVMCLFVFTRVNKTQWRYVPWRLSDTHGIAFICLTVFLVGTFIYDLFRIIATAECLNVYKHFKKLYEEKIINLVLLILEPLIYMPSQLLFLMWCNYGNIQNNPNIEKSYVFMLASGTNMFLWIYSFLFNCKNIFPEQNKYNTTMLDPAIQKHANECLHGETALQTTADNVEIYLYPVQMEFCILATSLLLHTWSHIKHSHMNMYAEMIDFPDDIGDGGPNDDVNRQHALIGRNNDANNEVNENNDVIGANDANPQEGHHVNCYGLLWIVGILFMTLMFTFEGLLYVQTFYSKAIYIVTWIKTIYDLALIMVCTYVLYRLKKSGQMRQYGNIDTKSVILLISSLGLFINAAFLYVSVIPTLIYKTTDPFWADKCSDFNIIHDMSYYDESYQEFLIISVLSLIRHTFKIIQVIQQVYLIIMLSSFYIGPTDNWLSECLGFVLILNFGHWLADSIVEVKLSNASPVQEHFFGCNNWLIMVHLFFPLSIYFRFHSVLMLSEHIRHTRHQHYSGYQPLNGDNIQNHEQLGNNNDQD</sequence>
<keyword evidence="12" id="KW-1185">Reference proteome</keyword>
<dbReference type="OrthoDB" id="6125111at2759"/>
<dbReference type="Pfam" id="PF03189">
    <property type="entry name" value="Otopetrin"/>
    <property type="match status" value="1"/>
</dbReference>
<keyword evidence="4" id="KW-1003">Cell membrane</keyword>
<keyword evidence="9" id="KW-0472">Membrane</keyword>
<comment type="subcellular location">
    <subcellularLocation>
        <location evidence="1">Cell membrane</location>
        <topology evidence="1">Multi-pass membrane protein</topology>
    </subcellularLocation>
</comment>
<dbReference type="AlphaFoldDB" id="A0A8J1XJT8"/>